<accession>A0A0P0V4Z2</accession>
<name>A0A0P0V4Z2_ORYSJ</name>
<reference evidence="2" key="1">
    <citation type="journal article" date="2005" name="Nature">
        <title>The map-based sequence of the rice genome.</title>
        <authorList>
            <consortium name="International rice genome sequencing project (IRGSP)"/>
            <person name="Matsumoto T."/>
            <person name="Wu J."/>
            <person name="Kanamori H."/>
            <person name="Katayose Y."/>
            <person name="Fujisawa M."/>
            <person name="Namiki N."/>
            <person name="Mizuno H."/>
            <person name="Yamamoto K."/>
            <person name="Antonio B.A."/>
            <person name="Baba T."/>
            <person name="Sakata K."/>
            <person name="Nagamura Y."/>
            <person name="Aoki H."/>
            <person name="Arikawa K."/>
            <person name="Arita K."/>
            <person name="Bito T."/>
            <person name="Chiden Y."/>
            <person name="Fujitsuka N."/>
            <person name="Fukunaka R."/>
            <person name="Hamada M."/>
            <person name="Harada C."/>
            <person name="Hayashi A."/>
            <person name="Hijishita S."/>
            <person name="Honda M."/>
            <person name="Hosokawa S."/>
            <person name="Ichikawa Y."/>
            <person name="Idonuma A."/>
            <person name="Iijima M."/>
            <person name="Ikeda M."/>
            <person name="Ikeno M."/>
            <person name="Ito K."/>
            <person name="Ito S."/>
            <person name="Ito T."/>
            <person name="Ito Y."/>
            <person name="Ito Y."/>
            <person name="Iwabuchi A."/>
            <person name="Kamiya K."/>
            <person name="Karasawa W."/>
            <person name="Kurita K."/>
            <person name="Katagiri S."/>
            <person name="Kikuta A."/>
            <person name="Kobayashi H."/>
            <person name="Kobayashi N."/>
            <person name="Machita K."/>
            <person name="Maehara T."/>
            <person name="Masukawa M."/>
            <person name="Mizubayashi T."/>
            <person name="Mukai Y."/>
            <person name="Nagasaki H."/>
            <person name="Nagata Y."/>
            <person name="Naito S."/>
            <person name="Nakashima M."/>
            <person name="Nakama Y."/>
            <person name="Nakamichi Y."/>
            <person name="Nakamura M."/>
            <person name="Meguro A."/>
            <person name="Negishi M."/>
            <person name="Ohta I."/>
            <person name="Ohta T."/>
            <person name="Okamoto M."/>
            <person name="Ono N."/>
            <person name="Saji S."/>
            <person name="Sakaguchi M."/>
            <person name="Sakai K."/>
            <person name="Shibata M."/>
            <person name="Shimokawa T."/>
            <person name="Song J."/>
            <person name="Takazaki Y."/>
            <person name="Terasawa K."/>
            <person name="Tsugane M."/>
            <person name="Tsuji K."/>
            <person name="Ueda S."/>
            <person name="Waki K."/>
            <person name="Yamagata H."/>
            <person name="Yamamoto M."/>
            <person name="Yamamoto S."/>
            <person name="Yamane H."/>
            <person name="Yoshiki S."/>
            <person name="Yoshihara R."/>
            <person name="Yukawa K."/>
            <person name="Zhong H."/>
            <person name="Yano M."/>
            <person name="Yuan Q."/>
            <person name="Ouyang S."/>
            <person name="Liu J."/>
            <person name="Jones K.M."/>
            <person name="Gansberger K."/>
            <person name="Moffat K."/>
            <person name="Hill J."/>
            <person name="Bera J."/>
            <person name="Fadrosh D."/>
            <person name="Jin S."/>
            <person name="Johri S."/>
            <person name="Kim M."/>
            <person name="Overton L."/>
            <person name="Reardon M."/>
            <person name="Tsitrin T."/>
            <person name="Vuong H."/>
            <person name="Weaver B."/>
            <person name="Ciecko A."/>
            <person name="Tallon L."/>
            <person name="Jackson J."/>
            <person name="Pai G."/>
            <person name="Aken S.V."/>
            <person name="Utterback T."/>
            <person name="Reidmuller S."/>
            <person name="Feldblyum T."/>
            <person name="Hsiao J."/>
            <person name="Zismann V."/>
            <person name="Iobst S."/>
            <person name="de Vazeille A.R."/>
            <person name="Buell C.R."/>
            <person name="Ying K."/>
            <person name="Li Y."/>
            <person name="Lu T."/>
            <person name="Huang Y."/>
            <person name="Zhao Q."/>
            <person name="Feng Q."/>
            <person name="Zhang L."/>
            <person name="Zhu J."/>
            <person name="Weng Q."/>
            <person name="Mu J."/>
            <person name="Lu Y."/>
            <person name="Fan D."/>
            <person name="Liu Y."/>
            <person name="Guan J."/>
            <person name="Zhang Y."/>
            <person name="Yu S."/>
            <person name="Liu X."/>
            <person name="Zhang Y."/>
            <person name="Hong G."/>
            <person name="Han B."/>
            <person name="Choisne N."/>
            <person name="Demange N."/>
            <person name="Orjeda G."/>
            <person name="Samain S."/>
            <person name="Cattolico L."/>
            <person name="Pelletier E."/>
            <person name="Couloux A."/>
            <person name="Segurens B."/>
            <person name="Wincker P."/>
            <person name="D'Hont A."/>
            <person name="Scarpelli C."/>
            <person name="Weissenbach J."/>
            <person name="Salanoubat M."/>
            <person name="Quetier F."/>
            <person name="Yu Y."/>
            <person name="Kim H.R."/>
            <person name="Rambo T."/>
            <person name="Currie J."/>
            <person name="Collura K."/>
            <person name="Luo M."/>
            <person name="Yang T."/>
            <person name="Ammiraju J.S.S."/>
            <person name="Engler F."/>
            <person name="Soderlund C."/>
            <person name="Wing R.A."/>
            <person name="Palmer L.E."/>
            <person name="de la Bastide M."/>
            <person name="Spiegel L."/>
            <person name="Nascimento L."/>
            <person name="Zutavern T."/>
            <person name="O'Shaughnessy A."/>
            <person name="Dike S."/>
            <person name="Dedhia N."/>
            <person name="Preston R."/>
            <person name="Balija V."/>
            <person name="McCombie W.R."/>
            <person name="Chow T."/>
            <person name="Chen H."/>
            <person name="Chung M."/>
            <person name="Chen C."/>
            <person name="Shaw J."/>
            <person name="Wu H."/>
            <person name="Hsiao K."/>
            <person name="Chao Y."/>
            <person name="Chu M."/>
            <person name="Cheng C."/>
            <person name="Hour A."/>
            <person name="Lee P."/>
            <person name="Lin S."/>
            <person name="Lin Y."/>
            <person name="Liou J."/>
            <person name="Liu S."/>
            <person name="Hsing Y."/>
            <person name="Raghuvanshi S."/>
            <person name="Mohanty A."/>
            <person name="Bharti A.K."/>
            <person name="Gaur A."/>
            <person name="Gupta V."/>
            <person name="Kumar D."/>
            <person name="Ravi V."/>
            <person name="Vij S."/>
            <person name="Kapur A."/>
            <person name="Khurana P."/>
            <person name="Khurana P."/>
            <person name="Khurana J.P."/>
            <person name="Tyagi A.K."/>
            <person name="Gaikwad K."/>
            <person name="Singh A."/>
            <person name="Dalal V."/>
            <person name="Srivastava S."/>
            <person name="Dixit A."/>
            <person name="Pal A.K."/>
            <person name="Ghazi I.A."/>
            <person name="Yadav M."/>
            <person name="Pandit A."/>
            <person name="Bhargava A."/>
            <person name="Sureshbabu K."/>
            <person name="Batra K."/>
            <person name="Sharma T.R."/>
            <person name="Mohapatra T."/>
            <person name="Singh N.K."/>
            <person name="Messing J."/>
            <person name="Nelson A.B."/>
            <person name="Fuks G."/>
            <person name="Kavchok S."/>
            <person name="Keizer G."/>
            <person name="Linton E."/>
            <person name="Llaca V."/>
            <person name="Song R."/>
            <person name="Tanyolac B."/>
            <person name="Young S."/>
            <person name="Ho-Il K."/>
            <person name="Hahn J.H."/>
            <person name="Sangsakoo G."/>
            <person name="Vanavichit A."/>
            <person name="de Mattos Luiz.A.T."/>
            <person name="Zimmer P.D."/>
            <person name="Malone G."/>
            <person name="Dellagostin O."/>
            <person name="de Oliveira A.C."/>
            <person name="Bevan M."/>
            <person name="Bancroft I."/>
            <person name="Minx P."/>
            <person name="Cordum H."/>
            <person name="Wilson R."/>
            <person name="Cheng Z."/>
            <person name="Jin W."/>
            <person name="Jiang J."/>
            <person name="Leong S.A."/>
            <person name="Iwama H."/>
            <person name="Gojobori T."/>
            <person name="Itoh T."/>
            <person name="Niimura Y."/>
            <person name="Fujii Y."/>
            <person name="Habara T."/>
            <person name="Sakai H."/>
            <person name="Sato Y."/>
            <person name="Wilson G."/>
            <person name="Kumar K."/>
            <person name="McCouch S."/>
            <person name="Juretic N."/>
            <person name="Hoen D."/>
            <person name="Wright S."/>
            <person name="Bruskiewich R."/>
            <person name="Bureau T."/>
            <person name="Miyao A."/>
            <person name="Hirochika H."/>
            <person name="Nishikawa T."/>
            <person name="Kadowaki K."/>
            <person name="Sugiura M."/>
            <person name="Burr B."/>
            <person name="Sasaki T."/>
        </authorList>
    </citation>
    <scope>NUCLEOTIDE SEQUENCE [LARGE SCALE GENOMIC DNA]</scope>
    <source>
        <strain evidence="2">cv. Nipponbare</strain>
    </source>
</reference>
<dbReference type="InParanoid" id="A0A0P0V4Z2"/>
<sequence>MHATTARPPPNSARHCRLKLYGEVMSESSELSADETNSNANDVMCRSRASCRSTFSWVKTRSSSSPGFRGRGECEEWRVKGKQLQWTDAATPMPSSSFRPASADLQCGAVACRDPPVAVFMAVSAHRSGSNREAPLVGIHNKQIWNTIAL</sequence>
<reference evidence="1 2" key="3">
    <citation type="journal article" date="2013" name="Rice">
        <title>Improvement of the Oryza sativa Nipponbare reference genome using next generation sequence and optical map data.</title>
        <authorList>
            <person name="Kawahara Y."/>
            <person name="de la Bastide M."/>
            <person name="Hamilton J.P."/>
            <person name="Kanamori H."/>
            <person name="McCombie W.R."/>
            <person name="Ouyang S."/>
            <person name="Schwartz D.C."/>
            <person name="Tanaka T."/>
            <person name="Wu J."/>
            <person name="Zhou S."/>
            <person name="Childs K.L."/>
            <person name="Davidson R.M."/>
            <person name="Lin H."/>
            <person name="Quesada-Ocampo L."/>
            <person name="Vaillancourt B."/>
            <person name="Sakai H."/>
            <person name="Lee S.S."/>
            <person name="Kim J."/>
            <person name="Numa H."/>
            <person name="Itoh T."/>
            <person name="Buell C.R."/>
            <person name="Matsumoto T."/>
        </authorList>
    </citation>
    <scope>NUCLEOTIDE SEQUENCE [LARGE SCALE GENOMIC DNA]</scope>
    <source>
        <strain evidence="2">cv. Nipponbare</strain>
    </source>
</reference>
<evidence type="ECO:0000313" key="1">
    <source>
        <dbReference type="EMBL" id="BAS73040.1"/>
    </source>
</evidence>
<keyword evidence="2" id="KW-1185">Reference proteome</keyword>
<dbReference type="PaxDb" id="39947-A0A0P0V4Z2"/>
<gene>
    <name evidence="1" type="ordered locus">Os01g0602901</name>
    <name evidence="1" type="ORF">OSNPB_010602901</name>
</gene>
<reference evidence="1 2" key="2">
    <citation type="journal article" date="2013" name="Plant Cell Physiol.">
        <title>Rice Annotation Project Database (RAP-DB): an integrative and interactive database for rice genomics.</title>
        <authorList>
            <person name="Sakai H."/>
            <person name="Lee S.S."/>
            <person name="Tanaka T."/>
            <person name="Numa H."/>
            <person name="Kim J."/>
            <person name="Kawahara Y."/>
            <person name="Wakimoto H."/>
            <person name="Yang C.C."/>
            <person name="Iwamoto M."/>
            <person name="Abe T."/>
            <person name="Yamada Y."/>
            <person name="Muto A."/>
            <person name="Inokuchi H."/>
            <person name="Ikemura T."/>
            <person name="Matsumoto T."/>
            <person name="Sasaki T."/>
            <person name="Itoh T."/>
        </authorList>
    </citation>
    <scope>NUCLEOTIDE SEQUENCE [LARGE SCALE GENOMIC DNA]</scope>
    <source>
        <strain evidence="2">cv. Nipponbare</strain>
    </source>
</reference>
<dbReference type="Proteomes" id="UP000059680">
    <property type="component" value="Chromosome 1"/>
</dbReference>
<dbReference type="EMBL" id="AP014957">
    <property type="protein sequence ID" value="BAS73040.1"/>
    <property type="molecule type" value="Genomic_DNA"/>
</dbReference>
<protein>
    <submittedName>
        <fullName evidence="1">Os01g0602901 protein</fullName>
    </submittedName>
</protein>
<organism evidence="1 2">
    <name type="scientific">Oryza sativa subsp. japonica</name>
    <name type="common">Rice</name>
    <dbReference type="NCBI Taxonomy" id="39947"/>
    <lineage>
        <taxon>Eukaryota</taxon>
        <taxon>Viridiplantae</taxon>
        <taxon>Streptophyta</taxon>
        <taxon>Embryophyta</taxon>
        <taxon>Tracheophyta</taxon>
        <taxon>Spermatophyta</taxon>
        <taxon>Magnoliopsida</taxon>
        <taxon>Liliopsida</taxon>
        <taxon>Poales</taxon>
        <taxon>Poaceae</taxon>
        <taxon>BOP clade</taxon>
        <taxon>Oryzoideae</taxon>
        <taxon>Oryzeae</taxon>
        <taxon>Oryzinae</taxon>
        <taxon>Oryza</taxon>
        <taxon>Oryza sativa</taxon>
    </lineage>
</organism>
<evidence type="ECO:0000313" key="2">
    <source>
        <dbReference type="Proteomes" id="UP000059680"/>
    </source>
</evidence>
<dbReference type="AlphaFoldDB" id="A0A0P0V4Z2"/>
<proteinExistence type="predicted"/>